<dbReference type="EMBL" id="UYRR01003488">
    <property type="protein sequence ID" value="VDK20152.1"/>
    <property type="molecule type" value="Genomic_DNA"/>
</dbReference>
<organism evidence="4">
    <name type="scientific">Anisakis simplex</name>
    <name type="common">Herring worm</name>
    <dbReference type="NCBI Taxonomy" id="6269"/>
    <lineage>
        <taxon>Eukaryota</taxon>
        <taxon>Metazoa</taxon>
        <taxon>Ecdysozoa</taxon>
        <taxon>Nematoda</taxon>
        <taxon>Chromadorea</taxon>
        <taxon>Rhabditida</taxon>
        <taxon>Spirurina</taxon>
        <taxon>Ascaridomorpha</taxon>
        <taxon>Ascaridoidea</taxon>
        <taxon>Anisakidae</taxon>
        <taxon>Anisakis</taxon>
        <taxon>Anisakis simplex complex</taxon>
    </lineage>
</organism>
<evidence type="ECO:0000313" key="4">
    <source>
        <dbReference type="WBParaSite" id="ASIM_0000270801-mRNA-1"/>
    </source>
</evidence>
<sequence length="78" mass="9260">MYIHIHISRQEAEDLARRLQVPYVECSAKKRMNVDEAFHELVRLIRKFQQQERQPLDGVDLAVPPKHPGKKKKNCRIQ</sequence>
<evidence type="ECO:0000313" key="3">
    <source>
        <dbReference type="Proteomes" id="UP000267096"/>
    </source>
</evidence>
<reference evidence="4" key="1">
    <citation type="submission" date="2017-02" db="UniProtKB">
        <authorList>
            <consortium name="WormBaseParasite"/>
        </authorList>
    </citation>
    <scope>IDENTIFICATION</scope>
</reference>
<dbReference type="GO" id="GO:0003924">
    <property type="term" value="F:GTPase activity"/>
    <property type="evidence" value="ECO:0007669"/>
    <property type="project" value="InterPro"/>
</dbReference>
<dbReference type="SUPFAM" id="SSF52540">
    <property type="entry name" value="P-loop containing nucleoside triphosphate hydrolases"/>
    <property type="match status" value="1"/>
</dbReference>
<dbReference type="AlphaFoldDB" id="A0A0M3J578"/>
<dbReference type="OrthoDB" id="5976022at2759"/>
<dbReference type="Pfam" id="PF00071">
    <property type="entry name" value="Ras"/>
    <property type="match status" value="1"/>
</dbReference>
<gene>
    <name evidence="2" type="ORF">ASIM_LOCUS2559</name>
</gene>
<feature type="compositionally biased region" description="Basic residues" evidence="1">
    <location>
        <begin position="67"/>
        <end position="78"/>
    </location>
</feature>
<protein>
    <submittedName>
        <fullName evidence="4">Ras-like protein 2 (inferred by orthology to a D. melanogaster protein)</fullName>
    </submittedName>
</protein>
<keyword evidence="3" id="KW-1185">Reference proteome</keyword>
<evidence type="ECO:0000313" key="2">
    <source>
        <dbReference type="EMBL" id="VDK20152.1"/>
    </source>
</evidence>
<dbReference type="Proteomes" id="UP000267096">
    <property type="component" value="Unassembled WGS sequence"/>
</dbReference>
<dbReference type="GO" id="GO:0005525">
    <property type="term" value="F:GTP binding"/>
    <property type="evidence" value="ECO:0007669"/>
    <property type="project" value="InterPro"/>
</dbReference>
<feature type="region of interest" description="Disordered" evidence="1">
    <location>
        <begin position="51"/>
        <end position="78"/>
    </location>
</feature>
<dbReference type="InterPro" id="IPR027417">
    <property type="entry name" value="P-loop_NTPase"/>
</dbReference>
<dbReference type="WBParaSite" id="ASIM_0000270801-mRNA-1">
    <property type="protein sequence ID" value="ASIM_0000270801-mRNA-1"/>
    <property type="gene ID" value="ASIM_0000270801"/>
</dbReference>
<accession>A0A0M3J578</accession>
<evidence type="ECO:0000256" key="1">
    <source>
        <dbReference type="SAM" id="MobiDB-lite"/>
    </source>
</evidence>
<name>A0A0M3J578_ANISI</name>
<dbReference type="Gene3D" id="3.40.50.300">
    <property type="entry name" value="P-loop containing nucleotide triphosphate hydrolases"/>
    <property type="match status" value="1"/>
</dbReference>
<dbReference type="PROSITE" id="PS51421">
    <property type="entry name" value="RAS"/>
    <property type="match status" value="1"/>
</dbReference>
<proteinExistence type="predicted"/>
<reference evidence="2 3" key="2">
    <citation type="submission" date="2018-11" db="EMBL/GenBank/DDBJ databases">
        <authorList>
            <consortium name="Pathogen Informatics"/>
        </authorList>
    </citation>
    <scope>NUCLEOTIDE SEQUENCE [LARGE SCALE GENOMIC DNA]</scope>
</reference>
<dbReference type="InterPro" id="IPR001806">
    <property type="entry name" value="Small_GTPase"/>
</dbReference>